<dbReference type="InterPro" id="IPR011008">
    <property type="entry name" value="Dimeric_a/b-barrel"/>
</dbReference>
<dbReference type="EC" id="1.14.-.-" evidence="2"/>
<dbReference type="Pfam" id="PF03992">
    <property type="entry name" value="ABM"/>
    <property type="match status" value="1"/>
</dbReference>
<keyword evidence="2" id="KW-0503">Monooxygenase</keyword>
<dbReference type="RefSeq" id="WP_397718263.1">
    <property type="nucleotide sequence ID" value="NZ_JBIRGN010000011.1"/>
</dbReference>
<dbReference type="GO" id="GO:0004497">
    <property type="term" value="F:monooxygenase activity"/>
    <property type="evidence" value="ECO:0007669"/>
    <property type="project" value="UniProtKB-KW"/>
</dbReference>
<dbReference type="Proteomes" id="UP001610818">
    <property type="component" value="Unassembled WGS sequence"/>
</dbReference>
<keyword evidence="2" id="KW-0560">Oxidoreductase</keyword>
<accession>A0ABW7R266</accession>
<dbReference type="SUPFAM" id="SSF54909">
    <property type="entry name" value="Dimeric alpha+beta barrel"/>
    <property type="match status" value="1"/>
</dbReference>
<feature type="domain" description="ABM" evidence="1">
    <location>
        <begin position="7"/>
        <end position="66"/>
    </location>
</feature>
<comment type="caution">
    <text evidence="2">The sequence shown here is derived from an EMBL/GenBank/DDBJ whole genome shotgun (WGS) entry which is preliminary data.</text>
</comment>
<name>A0ABW7R266_9ACTN</name>
<sequence length="100" mass="10911">MTTTVETVRFKLTPGFDAAAFAELDRSVESDYMAKQPGFVSREVTRSDDGEYLVIVHWATVQDADATMQGFFGASQTQDFLAAIDKTTVASGRYAQLSSS</sequence>
<evidence type="ECO:0000313" key="2">
    <source>
        <dbReference type="EMBL" id="MFH8551368.1"/>
    </source>
</evidence>
<evidence type="ECO:0000259" key="1">
    <source>
        <dbReference type="Pfam" id="PF03992"/>
    </source>
</evidence>
<evidence type="ECO:0000313" key="3">
    <source>
        <dbReference type="Proteomes" id="UP001610818"/>
    </source>
</evidence>
<dbReference type="Gene3D" id="3.30.70.100">
    <property type="match status" value="1"/>
</dbReference>
<protein>
    <submittedName>
        <fullName evidence="2">Antibiotic biosynthesis monooxygenase family protein</fullName>
        <ecNumber evidence="2">1.14.-.-</ecNumber>
    </submittedName>
</protein>
<proteinExistence type="predicted"/>
<dbReference type="EMBL" id="JBIRGQ010000011">
    <property type="protein sequence ID" value="MFH8551368.1"/>
    <property type="molecule type" value="Genomic_DNA"/>
</dbReference>
<keyword evidence="3" id="KW-1185">Reference proteome</keyword>
<gene>
    <name evidence="2" type="ORF">ACH4F9_40930</name>
</gene>
<organism evidence="2 3">
    <name type="scientific">Streptomyces longisporoflavus</name>
    <dbReference type="NCBI Taxonomy" id="28044"/>
    <lineage>
        <taxon>Bacteria</taxon>
        <taxon>Bacillati</taxon>
        <taxon>Actinomycetota</taxon>
        <taxon>Actinomycetes</taxon>
        <taxon>Kitasatosporales</taxon>
        <taxon>Streptomycetaceae</taxon>
        <taxon>Streptomyces</taxon>
    </lineage>
</organism>
<reference evidence="2 3" key="1">
    <citation type="submission" date="2024-10" db="EMBL/GenBank/DDBJ databases">
        <title>The Natural Products Discovery Center: Release of the First 8490 Sequenced Strains for Exploring Actinobacteria Biosynthetic Diversity.</title>
        <authorList>
            <person name="Kalkreuter E."/>
            <person name="Kautsar S.A."/>
            <person name="Yang D."/>
            <person name="Bader C.D."/>
            <person name="Teijaro C.N."/>
            <person name="Fluegel L."/>
            <person name="Davis C.M."/>
            <person name="Simpson J.R."/>
            <person name="Lauterbach L."/>
            <person name="Steele A.D."/>
            <person name="Gui C."/>
            <person name="Meng S."/>
            <person name="Li G."/>
            <person name="Viehrig K."/>
            <person name="Ye F."/>
            <person name="Su P."/>
            <person name="Kiefer A.F."/>
            <person name="Nichols A."/>
            <person name="Cepeda A.J."/>
            <person name="Yan W."/>
            <person name="Fan B."/>
            <person name="Jiang Y."/>
            <person name="Adhikari A."/>
            <person name="Zheng C.-J."/>
            <person name="Schuster L."/>
            <person name="Cowan T.M."/>
            <person name="Smanski M.J."/>
            <person name="Chevrette M.G."/>
            <person name="De Carvalho L.P.S."/>
            <person name="Shen B."/>
        </authorList>
    </citation>
    <scope>NUCLEOTIDE SEQUENCE [LARGE SCALE GENOMIC DNA]</scope>
    <source>
        <strain evidence="2 3">NPDC017990</strain>
    </source>
</reference>
<dbReference type="InterPro" id="IPR007138">
    <property type="entry name" value="ABM_dom"/>
</dbReference>